<sequence length="120" mass="13540">MANVLNEIKTFLHNHNKTLKAAALHIKIGYDSEYNDKFLHATLPEGFTDQQLQEWERQVNIEYDDGYGTQKLFGRLWFVEGGHAERAVYDGAEWWVDVSVPPPPKQGEIVTDVPNGIGGG</sequence>
<dbReference type="Proteomes" id="UP000514752">
    <property type="component" value="Chromosome"/>
</dbReference>
<accession>A0A7D7SQR7</accession>
<proteinExistence type="predicted"/>
<name>A0A7D7SQR7_9NEIS</name>
<gene>
    <name evidence="1" type="ORF">H3L94_04485</name>
</gene>
<dbReference type="RefSeq" id="WP_182122833.1">
    <property type="nucleotide sequence ID" value="NZ_CP059567.1"/>
</dbReference>
<evidence type="ECO:0000313" key="2">
    <source>
        <dbReference type="Proteomes" id="UP000514752"/>
    </source>
</evidence>
<reference evidence="1 2" key="1">
    <citation type="submission" date="2020-07" db="EMBL/GenBank/DDBJ databases">
        <title>Genomic diversity of species in the Neisseriaceae family.</title>
        <authorList>
            <person name="Vincent A.T."/>
            <person name="Bernet E."/>
            <person name="Veyrier F.J."/>
        </authorList>
    </citation>
    <scope>NUCLEOTIDE SEQUENCE [LARGE SCALE GENOMIC DNA]</scope>
    <source>
        <strain evidence="1 2">DSM 22244</strain>
    </source>
</reference>
<evidence type="ECO:0000313" key="1">
    <source>
        <dbReference type="EMBL" id="QMT41290.1"/>
    </source>
</evidence>
<organism evidence="1 2">
    <name type="scientific">Neisseria shayeganii</name>
    <dbReference type="NCBI Taxonomy" id="607712"/>
    <lineage>
        <taxon>Bacteria</taxon>
        <taxon>Pseudomonadati</taxon>
        <taxon>Pseudomonadota</taxon>
        <taxon>Betaproteobacteria</taxon>
        <taxon>Neisseriales</taxon>
        <taxon>Neisseriaceae</taxon>
        <taxon>Neisseria</taxon>
    </lineage>
</organism>
<protein>
    <submittedName>
        <fullName evidence="1">Uncharacterized protein</fullName>
    </submittedName>
</protein>
<dbReference type="AlphaFoldDB" id="A0A7D7SQR7"/>
<dbReference type="EMBL" id="CP059567">
    <property type="protein sequence ID" value="QMT41290.1"/>
    <property type="molecule type" value="Genomic_DNA"/>
</dbReference>
<dbReference type="KEGG" id="nsg:H3L94_04485"/>